<evidence type="ECO:0000259" key="4">
    <source>
        <dbReference type="PROSITE" id="PS51755"/>
    </source>
</evidence>
<proteinExistence type="predicted"/>
<feature type="domain" description="OmpR/PhoB-type" evidence="4">
    <location>
        <begin position="3"/>
        <end position="105"/>
    </location>
</feature>
<dbReference type="Proteomes" id="UP001156836">
    <property type="component" value="Unassembled WGS sequence"/>
</dbReference>
<dbReference type="InterPro" id="IPR016032">
    <property type="entry name" value="Sig_transdc_resp-reg_C-effctor"/>
</dbReference>
<dbReference type="SUPFAM" id="SSF46894">
    <property type="entry name" value="C-terminal effector domain of the bipartite response regulators"/>
    <property type="match status" value="1"/>
</dbReference>
<feature type="region of interest" description="Disordered" evidence="3">
    <location>
        <begin position="113"/>
        <end position="145"/>
    </location>
</feature>
<gene>
    <name evidence="5" type="ORF">GCM10007860_23180</name>
</gene>
<feature type="compositionally biased region" description="Low complexity" evidence="3">
    <location>
        <begin position="124"/>
        <end position="141"/>
    </location>
</feature>
<evidence type="ECO:0000313" key="6">
    <source>
        <dbReference type="Proteomes" id="UP001156836"/>
    </source>
</evidence>
<protein>
    <recommendedName>
        <fullName evidence="4">OmpR/PhoB-type domain-containing protein</fullName>
    </recommendedName>
</protein>
<accession>A0ABQ6BT43</accession>
<evidence type="ECO:0000256" key="3">
    <source>
        <dbReference type="SAM" id="MobiDB-lite"/>
    </source>
</evidence>
<dbReference type="PROSITE" id="PS51755">
    <property type="entry name" value="OMPR_PHOB"/>
    <property type="match status" value="1"/>
</dbReference>
<dbReference type="Pfam" id="PF00486">
    <property type="entry name" value="Trans_reg_C"/>
    <property type="match status" value="1"/>
</dbReference>
<feature type="DNA-binding region" description="OmpR/PhoB-type" evidence="2">
    <location>
        <begin position="3"/>
        <end position="105"/>
    </location>
</feature>
<name>A0ABQ6BT43_9NEIS</name>
<evidence type="ECO:0000256" key="2">
    <source>
        <dbReference type="PROSITE-ProRule" id="PRU01091"/>
    </source>
</evidence>
<comment type="caution">
    <text evidence="5">The sequence shown here is derived from an EMBL/GenBank/DDBJ whole genome shotgun (WGS) entry which is preliminary data.</text>
</comment>
<dbReference type="EMBL" id="BSOZ01000037">
    <property type="protein sequence ID" value="GLS05168.1"/>
    <property type="molecule type" value="Genomic_DNA"/>
</dbReference>
<dbReference type="InterPro" id="IPR001867">
    <property type="entry name" value="OmpR/PhoB-type_DNA-bd"/>
</dbReference>
<dbReference type="RefSeq" id="WP_018747336.1">
    <property type="nucleotide sequence ID" value="NZ_BSOZ01000037.1"/>
</dbReference>
<dbReference type="CDD" id="cd00383">
    <property type="entry name" value="trans_reg_C"/>
    <property type="match status" value="1"/>
</dbReference>
<evidence type="ECO:0000313" key="5">
    <source>
        <dbReference type="EMBL" id="GLS05168.1"/>
    </source>
</evidence>
<sequence>MSGLRLVFGSFVFQPELRQLTRHAPDGAESRARLAGAEAEILAHLLERAGEVCGKDELLDIGWHGRPVSANSLAVAISNLRRHLKAATDEVEIRNLPREGYLLHLEVPLQRQAQPDTAMPADTPAIAPAEPEPEGAPIGPADTTRPVVPVASADRWRRRLWWLNGAVLLAGVALALVTRDQWIAIECTRDAQGMICAVADRIYPEESLPTQRQGKLVLVSGRFVRLVDPAAPTGEAAP</sequence>
<dbReference type="InterPro" id="IPR036388">
    <property type="entry name" value="WH-like_DNA-bd_sf"/>
</dbReference>
<keyword evidence="1 2" id="KW-0238">DNA-binding</keyword>
<keyword evidence="6" id="KW-1185">Reference proteome</keyword>
<reference evidence="6" key="1">
    <citation type="journal article" date="2019" name="Int. J. Syst. Evol. Microbiol.">
        <title>The Global Catalogue of Microorganisms (GCM) 10K type strain sequencing project: providing services to taxonomists for standard genome sequencing and annotation.</title>
        <authorList>
            <consortium name="The Broad Institute Genomics Platform"/>
            <consortium name="The Broad Institute Genome Sequencing Center for Infectious Disease"/>
            <person name="Wu L."/>
            <person name="Ma J."/>
        </authorList>
    </citation>
    <scope>NUCLEOTIDE SEQUENCE [LARGE SCALE GENOMIC DNA]</scope>
    <source>
        <strain evidence="6">NBRC 104970</strain>
    </source>
</reference>
<dbReference type="SMART" id="SM00862">
    <property type="entry name" value="Trans_reg_C"/>
    <property type="match status" value="1"/>
</dbReference>
<evidence type="ECO:0000256" key="1">
    <source>
        <dbReference type="ARBA" id="ARBA00023125"/>
    </source>
</evidence>
<dbReference type="Gene3D" id="1.10.10.10">
    <property type="entry name" value="Winged helix-like DNA-binding domain superfamily/Winged helix DNA-binding domain"/>
    <property type="match status" value="1"/>
</dbReference>
<organism evidence="5 6">
    <name type="scientific">Chitiniphilus shinanonensis</name>
    <dbReference type="NCBI Taxonomy" id="553088"/>
    <lineage>
        <taxon>Bacteria</taxon>
        <taxon>Pseudomonadati</taxon>
        <taxon>Pseudomonadota</taxon>
        <taxon>Betaproteobacteria</taxon>
        <taxon>Neisseriales</taxon>
        <taxon>Chitinibacteraceae</taxon>
        <taxon>Chitiniphilus</taxon>
    </lineage>
</organism>